<dbReference type="EMBL" id="LXQD01000305">
    <property type="protein sequence ID" value="RCJ27236.1"/>
    <property type="molecule type" value="Genomic_DNA"/>
</dbReference>
<evidence type="ECO:0000313" key="2">
    <source>
        <dbReference type="Proteomes" id="UP000252107"/>
    </source>
</evidence>
<accession>A0A367QSV5</accession>
<dbReference type="Proteomes" id="UP000252107">
    <property type="component" value="Unassembled WGS sequence"/>
</dbReference>
<sequence>MWFWGATALESQYVAKVPSVEVTAVRSADLYSFSDEDASANAEPAGSKWRGFPHEQLTLASLRPRGGAKSVSESLSVTSVTRIAKAEPAG</sequence>
<name>A0A367QSV5_9NOSO</name>
<dbReference type="AlphaFoldDB" id="A0A367QSV5"/>
<reference evidence="1" key="1">
    <citation type="submission" date="2016-04" db="EMBL/GenBank/DDBJ databases">
        <authorList>
            <person name="Tabuchi Yagui T.R."/>
        </authorList>
    </citation>
    <scope>NUCLEOTIDE SEQUENCE [LARGE SCALE GENOMIC DNA]</scope>
    <source>
        <strain evidence="1">NIES-26</strain>
    </source>
</reference>
<proteinExistence type="predicted"/>
<comment type="caution">
    <text evidence="1">The sequence shown here is derived from an EMBL/GenBank/DDBJ whole genome shotgun (WGS) entry which is preliminary data.</text>
</comment>
<organism evidence="1 2">
    <name type="scientific">Nostoc minutum NIES-26</name>
    <dbReference type="NCBI Taxonomy" id="1844469"/>
    <lineage>
        <taxon>Bacteria</taxon>
        <taxon>Bacillati</taxon>
        <taxon>Cyanobacteriota</taxon>
        <taxon>Cyanophyceae</taxon>
        <taxon>Nostocales</taxon>
        <taxon>Nostocaceae</taxon>
        <taxon>Nostoc</taxon>
    </lineage>
</organism>
<keyword evidence="2" id="KW-1185">Reference proteome</keyword>
<protein>
    <submittedName>
        <fullName evidence="1">Uncharacterized protein</fullName>
    </submittedName>
</protein>
<evidence type="ECO:0000313" key="1">
    <source>
        <dbReference type="EMBL" id="RCJ27236.1"/>
    </source>
</evidence>
<gene>
    <name evidence="1" type="ORF">A6770_25840</name>
</gene>